<dbReference type="InterPro" id="IPR042094">
    <property type="entry name" value="T2SS_GspF_sf"/>
</dbReference>
<protein>
    <submittedName>
        <fullName evidence="8">Pilus assembly protein TadB</fullName>
    </submittedName>
</protein>
<evidence type="ECO:0000313" key="8">
    <source>
        <dbReference type="EMBL" id="PSJ48135.1"/>
    </source>
</evidence>
<feature type="domain" description="Type II secretion system protein GspF" evidence="7">
    <location>
        <begin position="112"/>
        <end position="235"/>
    </location>
</feature>
<gene>
    <name evidence="8" type="ORF">C7H85_04950</name>
</gene>
<evidence type="ECO:0000256" key="4">
    <source>
        <dbReference type="ARBA" id="ARBA00022989"/>
    </source>
</evidence>
<dbReference type="PANTHER" id="PTHR35007:SF1">
    <property type="entry name" value="PILUS ASSEMBLY PROTEIN"/>
    <property type="match status" value="1"/>
</dbReference>
<dbReference type="GO" id="GO:0005886">
    <property type="term" value="C:plasma membrane"/>
    <property type="evidence" value="ECO:0007669"/>
    <property type="project" value="UniProtKB-SubCell"/>
</dbReference>
<evidence type="ECO:0000256" key="1">
    <source>
        <dbReference type="ARBA" id="ARBA00004651"/>
    </source>
</evidence>
<feature type="transmembrane region" description="Helical" evidence="6">
    <location>
        <begin position="218"/>
        <end position="236"/>
    </location>
</feature>
<keyword evidence="4 6" id="KW-1133">Transmembrane helix</keyword>
<feature type="transmembrane region" description="Helical" evidence="6">
    <location>
        <begin position="256"/>
        <end position="273"/>
    </location>
</feature>
<evidence type="ECO:0000259" key="7">
    <source>
        <dbReference type="Pfam" id="PF00482"/>
    </source>
</evidence>
<feature type="transmembrane region" description="Helical" evidence="6">
    <location>
        <begin position="74"/>
        <end position="90"/>
    </location>
</feature>
<dbReference type="Gene3D" id="1.20.81.30">
    <property type="entry name" value="Type II secretion system (T2SS), domain F"/>
    <property type="match status" value="1"/>
</dbReference>
<dbReference type="EMBL" id="PXYG01000001">
    <property type="protein sequence ID" value="PSJ48135.1"/>
    <property type="molecule type" value="Genomic_DNA"/>
</dbReference>
<name>A0A2P7RD49_9GAMM</name>
<dbReference type="Proteomes" id="UP000240243">
    <property type="component" value="Unassembled WGS sequence"/>
</dbReference>
<evidence type="ECO:0000256" key="5">
    <source>
        <dbReference type="ARBA" id="ARBA00023136"/>
    </source>
</evidence>
<accession>A0A2P7RD49</accession>
<evidence type="ECO:0000313" key="9">
    <source>
        <dbReference type="Proteomes" id="UP000240243"/>
    </source>
</evidence>
<comment type="subcellular location">
    <subcellularLocation>
        <location evidence="1">Cell membrane</location>
        <topology evidence="1">Multi-pass membrane protein</topology>
    </subcellularLocation>
</comment>
<reference evidence="8 9" key="1">
    <citation type="submission" date="2018-03" db="EMBL/GenBank/DDBJ databases">
        <title>The draft genome of Zobellella sp. 59N8.</title>
        <authorList>
            <person name="Liu L."/>
            <person name="Li L."/>
            <person name="Zhang X."/>
            <person name="Liang L."/>
            <person name="Wang T."/>
        </authorList>
    </citation>
    <scope>NUCLEOTIDE SEQUENCE [LARGE SCALE GENOMIC DNA]</scope>
    <source>
        <strain evidence="8 9">59N8</strain>
    </source>
</reference>
<proteinExistence type="predicted"/>
<evidence type="ECO:0000256" key="3">
    <source>
        <dbReference type="ARBA" id="ARBA00022692"/>
    </source>
</evidence>
<dbReference type="RefSeq" id="WP_106728547.1">
    <property type="nucleotide sequence ID" value="NZ_PXYG01000001.1"/>
</dbReference>
<evidence type="ECO:0000256" key="2">
    <source>
        <dbReference type="ARBA" id="ARBA00022475"/>
    </source>
</evidence>
<organism evidence="8 9">
    <name type="scientific">Zobellella endophytica</name>
    <dbReference type="NCBI Taxonomy" id="2116700"/>
    <lineage>
        <taxon>Bacteria</taxon>
        <taxon>Pseudomonadati</taxon>
        <taxon>Pseudomonadota</taxon>
        <taxon>Gammaproteobacteria</taxon>
        <taxon>Aeromonadales</taxon>
        <taxon>Aeromonadaceae</taxon>
        <taxon>Zobellella</taxon>
    </lineage>
</organism>
<comment type="caution">
    <text evidence="8">The sequence shown here is derived from an EMBL/GenBank/DDBJ whole genome shotgun (WGS) entry which is preliminary data.</text>
</comment>
<keyword evidence="3 6" id="KW-0812">Transmembrane</keyword>
<dbReference type="PANTHER" id="PTHR35007">
    <property type="entry name" value="INTEGRAL MEMBRANE PROTEIN-RELATED"/>
    <property type="match status" value="1"/>
</dbReference>
<sequence>MIWLAVALLLAGALLLLVAARREQESDDGPAAVWEAVQEGWIRLGFAGGRRGVALELALMCSASLPGWLMGKPLWALLGPGAWLMLRIVLGQLKRGARKRQLLRQLPGFIGQVNRRIEVGITLEKAVQQSAAASQAPLGLVLERAVQRIQLGEELADSFSREARLTGVPEFGLLATMFSVNHQFGGSVREALNGLVTLLEQRERSQRELRAMTGETRVTAWVMGAMPLLMVCYMLVINPDYILGLWLDEGGRRLLYAGGLMQLTGMLALWRMLRSV</sequence>
<dbReference type="InterPro" id="IPR018076">
    <property type="entry name" value="T2SS_GspF_dom"/>
</dbReference>
<dbReference type="AlphaFoldDB" id="A0A2P7RD49"/>
<dbReference type="Pfam" id="PF00482">
    <property type="entry name" value="T2SSF"/>
    <property type="match status" value="1"/>
</dbReference>
<keyword evidence="2" id="KW-1003">Cell membrane</keyword>
<keyword evidence="9" id="KW-1185">Reference proteome</keyword>
<keyword evidence="5 6" id="KW-0472">Membrane</keyword>
<dbReference type="OrthoDB" id="597333at2"/>
<evidence type="ECO:0000256" key="6">
    <source>
        <dbReference type="SAM" id="Phobius"/>
    </source>
</evidence>